<feature type="region of interest" description="Disordered" evidence="1">
    <location>
        <begin position="1205"/>
        <end position="1237"/>
    </location>
</feature>
<accession>A0AB38XTW8</accession>
<dbReference type="GeneID" id="92768715"/>
<dbReference type="AlphaFoldDB" id="A0AB38XTW8"/>
<dbReference type="EMBL" id="CP120206">
    <property type="protein sequence ID" value="WET43525.1"/>
    <property type="molecule type" value="Genomic_DNA"/>
</dbReference>
<feature type="compositionally biased region" description="Acidic residues" evidence="1">
    <location>
        <begin position="1211"/>
        <end position="1237"/>
    </location>
</feature>
<name>A0AB38XTW8_CORAY</name>
<dbReference type="Proteomes" id="UP001220238">
    <property type="component" value="Chromosome"/>
</dbReference>
<organism evidence="2 3">
    <name type="scientific">Corynebacterium amycolatum</name>
    <dbReference type="NCBI Taxonomy" id="43765"/>
    <lineage>
        <taxon>Bacteria</taxon>
        <taxon>Bacillati</taxon>
        <taxon>Actinomycetota</taxon>
        <taxon>Actinomycetes</taxon>
        <taxon>Mycobacteriales</taxon>
        <taxon>Corynebacteriaceae</taxon>
        <taxon>Corynebacterium</taxon>
    </lineage>
</organism>
<proteinExistence type="predicted"/>
<evidence type="ECO:0000256" key="1">
    <source>
        <dbReference type="SAM" id="MobiDB-lite"/>
    </source>
</evidence>
<evidence type="ECO:0000313" key="2">
    <source>
        <dbReference type="EMBL" id="WET43525.1"/>
    </source>
</evidence>
<gene>
    <name evidence="2" type="ORF">P2W56_08845</name>
</gene>
<reference evidence="2" key="1">
    <citation type="submission" date="2023-03" db="EMBL/GenBank/DDBJ databases">
        <title>Corynebacterium amycolatum SB-1.</title>
        <authorList>
            <person name="Jo H."/>
        </authorList>
    </citation>
    <scope>NUCLEOTIDE SEQUENCE</scope>
    <source>
        <strain evidence="2">SB-1</strain>
    </source>
</reference>
<protein>
    <submittedName>
        <fullName evidence="2">Uncharacterized protein</fullName>
    </submittedName>
</protein>
<dbReference type="RefSeq" id="WP_049182117.1">
    <property type="nucleotide sequence ID" value="NZ_CP046975.1"/>
</dbReference>
<evidence type="ECO:0000313" key="3">
    <source>
        <dbReference type="Proteomes" id="UP001220238"/>
    </source>
</evidence>
<sequence>MTGASSVDQGVRVENTVIVEMWLAAAEQDLATRIPGLLESATQAKVEPLFVWSGLSMDEVERIDRFLGTLLAHHLAGGTAADIDAAKSVVDNHPLVTLASLVGRAARVASASEMWLDWPAALQLDPDADTTGALISHLAAAVPTMLTNAGLPNDVDSDQADSDELQQAAQVLLLHAGVQLSVMPLIIERCEELAGVAELTNPSANDLVQALSKVHPLLEGLLTEIAEAEDGVYPLALRQLARTAPRQAHKLFKATLGYAIATAADPANWEAREELGQLDAGLPPMLVAAAREELRMRPAGTANRREAVGVVATTGRPQLYFDELTQTVGVQLPTPLDPAGRTWRVTFGGTVATTPVVGLQDSLPRPVVTIDEPVRDVLVEIGDEKHWRVPAISTEDPILIFGADGQSVTDKVSLHSTSATVVYPVDATLVDPVTGAEVPLLSDPRPFNWKLWQVAEIDLRDVHAVQVRRSGAAGEVRSASPQRQPRMTMPHARLDGTVSAYGTPVYAGGPVAVFPPTLSGKDESWRAIVTDFGGYGAFTTDSVMVYDLDVPAAGGEVEILTDDDYPWVGEFVVRLVNPRGRSFQKHFAIAEQADLTITYSGGGDGFRIPTVDGLSPADIRVVSGEKPLNAEPAIVRLGADEVTGAVELSTDEGAWLQLQVTPGTLQFEVPLADESVARRTTTLVTRPKRVDAFGKIVVNAPGELRHAHVAVSSGERDICRVPIKRFGDTGYAEFGKFADRISLLKALRISLDWTRVTGRKRLSVPLVEASSRNAIRQIAFNDEATDIIEVDVADDVSHLPMTLWLWAAGQPWREPVALEVVEAECELPDELRGLGPFVAQVTLGVEKERHPQWPAAGSTILHHVDDAEAVDLDGEDTDPVARAQELWGELNQDQLARLWTLLATLRAGRATDMAQANPLLAAPRLGAILCAEPRAGLAALNRSVIALDDQPGMFIASGLVLGDFSATKPVPGRRRVPWLGALAALADLTDESVDRSRQLDYLRTTGGQGLLDIAASGQDTTLESATIDQSSVQITSLPEAQASAILSQVFDPYRMVPGPLTDDDARFTAIYEVVRNRAEIVESGVMTQLAAASRVLFKTVSKASPRLRKAVNVRFHKLDGIDADDPSLHWTLVPGTSLLIAVAARVLARTQAENSDASVAAVRELIPMWAQLADLVPTLVMSDILIADALVAHVLHGDVTELPWPAPETGADVEADADAAADAAADADPEGTADAED</sequence>